<evidence type="ECO:0000313" key="2">
    <source>
        <dbReference type="EMBL" id="MDQ0534027.1"/>
    </source>
</evidence>
<organism evidence="2 3">
    <name type="scientific">Azospirillum picis</name>
    <dbReference type="NCBI Taxonomy" id="488438"/>
    <lineage>
        <taxon>Bacteria</taxon>
        <taxon>Pseudomonadati</taxon>
        <taxon>Pseudomonadota</taxon>
        <taxon>Alphaproteobacteria</taxon>
        <taxon>Rhodospirillales</taxon>
        <taxon>Azospirillaceae</taxon>
        <taxon>Azospirillum</taxon>
    </lineage>
</organism>
<protein>
    <recommendedName>
        <fullName evidence="4">Methyl-accepting chemotaxis protein</fullName>
    </recommendedName>
</protein>
<accession>A0ABU0MKN5</accession>
<keyword evidence="1" id="KW-0732">Signal</keyword>
<sequence>MAALSAIALPVAASAADPALEAAVRKAVGQEAQPWLSDSAVLGAVKAQNARNAGITQGRIDEMDAQWKAAVKGGGANPAYDAIASSELSRRLKEVVAGSGGRIAEILVMDDRGLNVAQTDGTSDYWQGDEPKWQKVFTGGADVYMAEPEKDDKSGAMLAETSVPLVDPAGKQTIGVAMIVLDTGKLAR</sequence>
<dbReference type="RefSeq" id="WP_246513068.1">
    <property type="nucleotide sequence ID" value="NZ_JAGINO010000009.1"/>
</dbReference>
<feature type="signal peptide" evidence="1">
    <location>
        <begin position="1"/>
        <end position="15"/>
    </location>
</feature>
<evidence type="ECO:0000256" key="1">
    <source>
        <dbReference type="SAM" id="SignalP"/>
    </source>
</evidence>
<evidence type="ECO:0000313" key="3">
    <source>
        <dbReference type="Proteomes" id="UP001244552"/>
    </source>
</evidence>
<comment type="caution">
    <text evidence="2">The sequence shown here is derived from an EMBL/GenBank/DDBJ whole genome shotgun (WGS) entry which is preliminary data.</text>
</comment>
<gene>
    <name evidence="2" type="ORF">QO018_002894</name>
</gene>
<feature type="chain" id="PRO_5045606303" description="Methyl-accepting chemotaxis protein" evidence="1">
    <location>
        <begin position="16"/>
        <end position="188"/>
    </location>
</feature>
<keyword evidence="3" id="KW-1185">Reference proteome</keyword>
<dbReference type="EMBL" id="JAUSVU010000009">
    <property type="protein sequence ID" value="MDQ0534027.1"/>
    <property type="molecule type" value="Genomic_DNA"/>
</dbReference>
<dbReference type="Proteomes" id="UP001244552">
    <property type="component" value="Unassembled WGS sequence"/>
</dbReference>
<proteinExistence type="predicted"/>
<dbReference type="CDD" id="cd18773">
    <property type="entry name" value="PDC1_HK_sensor"/>
    <property type="match status" value="1"/>
</dbReference>
<reference evidence="2 3" key="1">
    <citation type="submission" date="2023-07" db="EMBL/GenBank/DDBJ databases">
        <title>Genomic Encyclopedia of Type Strains, Phase IV (KMG-IV): sequencing the most valuable type-strain genomes for metagenomic binning, comparative biology and taxonomic classification.</title>
        <authorList>
            <person name="Goeker M."/>
        </authorList>
    </citation>
    <scope>NUCLEOTIDE SEQUENCE [LARGE SCALE GENOMIC DNA]</scope>
    <source>
        <strain evidence="2 3">DSM 19922</strain>
    </source>
</reference>
<name>A0ABU0MKN5_9PROT</name>
<evidence type="ECO:0008006" key="4">
    <source>
        <dbReference type="Google" id="ProtNLM"/>
    </source>
</evidence>